<organism evidence="5 6">
    <name type="scientific">Ambispora leptoticha</name>
    <dbReference type="NCBI Taxonomy" id="144679"/>
    <lineage>
        <taxon>Eukaryota</taxon>
        <taxon>Fungi</taxon>
        <taxon>Fungi incertae sedis</taxon>
        <taxon>Mucoromycota</taxon>
        <taxon>Glomeromycotina</taxon>
        <taxon>Glomeromycetes</taxon>
        <taxon>Archaeosporales</taxon>
        <taxon>Ambisporaceae</taxon>
        <taxon>Ambispora</taxon>
    </lineage>
</organism>
<dbReference type="GO" id="GO:0005737">
    <property type="term" value="C:cytoplasm"/>
    <property type="evidence" value="ECO:0007669"/>
    <property type="project" value="TreeGrafter"/>
</dbReference>
<feature type="compositionally biased region" description="Polar residues" evidence="1">
    <location>
        <begin position="380"/>
        <end position="393"/>
    </location>
</feature>
<evidence type="ECO:0000313" key="6">
    <source>
        <dbReference type="Proteomes" id="UP000789508"/>
    </source>
</evidence>
<dbReference type="GO" id="GO:0005634">
    <property type="term" value="C:nucleus"/>
    <property type="evidence" value="ECO:0007669"/>
    <property type="project" value="TreeGrafter"/>
</dbReference>
<dbReference type="InterPro" id="IPR040979">
    <property type="entry name" value="Vid27_N"/>
</dbReference>
<feature type="region of interest" description="Disordered" evidence="1">
    <location>
        <begin position="196"/>
        <end position="216"/>
    </location>
</feature>
<feature type="region of interest" description="Disordered" evidence="1">
    <location>
        <begin position="356"/>
        <end position="393"/>
    </location>
</feature>
<comment type="caution">
    <text evidence="5">The sequence shown here is derived from an EMBL/GenBank/DDBJ whole genome shotgun (WGS) entry which is preliminary data.</text>
</comment>
<accession>A0A9N8ZUZ2</accession>
<protein>
    <submittedName>
        <fullName evidence="5">743_t:CDS:1</fullName>
    </submittedName>
</protein>
<dbReference type="InterPro" id="IPR011047">
    <property type="entry name" value="Quinoprotein_ADH-like_sf"/>
</dbReference>
<evidence type="ECO:0000259" key="2">
    <source>
        <dbReference type="Pfam" id="PF08553"/>
    </source>
</evidence>
<evidence type="ECO:0000259" key="4">
    <source>
        <dbReference type="Pfam" id="PF17748"/>
    </source>
</evidence>
<sequence>MLLIKNIGKLIWGNPDNPELFQIGTGQLVRIRPENSKVTRECIYRDSQATIRRTQQEWQYQLDFLIIKAKFFIIEDTEKAFLIDEALEFRKGETEGFKTFIWKNLGEDALENSIDLFEFVCDLRVSEHTVKTFEYTMYHCMYERKYRKSHENASEEDIQSFIYVPKHVNERPSTPTHTSVHARSPDSFSVTTPLVISNSSQSTPSRKTGKSELPDSYSSLDTLVSIEAALYLFDAATLTFVEYAPKVTTTLLQGNNFQYWLNIFDDAKTNLVGQKLQPNMNPVFSTENWCLIWCHYDEGGEIYSWSLRFDSLEKMRTFRAVFARAMFEALHEIKFSSIKKEDQEYVISTYDDDVEMPDAIREDSDDEDSSSEGEADRNDTNGQDADTDNENNSHLAVGYKHNRSFVVKGHNIGVFRHTDDDSIEHISSIKNIADSSGKTFSPRKVMLHEQDSSLILMNGQNEHSLYKMDLEYGKIVEEWDVHDVVPCTNIVPEKKFAQMTGEKTLIGLSHNSIFRIDPRLNSKYKLVDSSRKQYLTKNNFSCAATDEKGHIAVGNEKGEVKLYDTLGKNAKTNLTGLGDPIIGVDVTSDGKYVVATCRTYLLLINTQLAGEDRTGFEKSFAKDAKPKGIRLHLRPEHIKMMQVDVCFTPARFNMGTSSTLKEKSIVTSTGPYVITWNFLSLKRGKLYDYHIKRYVDDVVADSFKFGGDKSIVVALPKHVLLTKKSHLHKPTKKYFGDINNI</sequence>
<feature type="domain" description="Vacuolar import/degradation Vid27 C-terminal" evidence="2">
    <location>
        <begin position="391"/>
        <end position="734"/>
    </location>
</feature>
<dbReference type="SUPFAM" id="SSF50998">
    <property type="entry name" value="Quinoprotein alcohol dehydrogenase-like"/>
    <property type="match status" value="1"/>
</dbReference>
<feature type="compositionally biased region" description="Acidic residues" evidence="1">
    <location>
        <begin position="363"/>
        <end position="373"/>
    </location>
</feature>
<gene>
    <name evidence="5" type="ORF">ALEPTO_LOCUS3828</name>
</gene>
<dbReference type="Proteomes" id="UP000789508">
    <property type="component" value="Unassembled WGS sequence"/>
</dbReference>
<dbReference type="InterPro" id="IPR013863">
    <property type="entry name" value="VID27_C"/>
</dbReference>
<dbReference type="Gene3D" id="2.130.10.10">
    <property type="entry name" value="YVTN repeat-like/Quinoprotein amine dehydrogenase"/>
    <property type="match status" value="1"/>
</dbReference>
<name>A0A9N8ZUZ2_9GLOM</name>
<feature type="domain" description="Vid27 PH-like" evidence="3">
    <location>
        <begin position="222"/>
        <end position="328"/>
    </location>
</feature>
<dbReference type="InterPro" id="IPR015943">
    <property type="entry name" value="WD40/YVTN_repeat-like_dom_sf"/>
</dbReference>
<dbReference type="OrthoDB" id="10251113at2759"/>
<dbReference type="Pfam" id="PF17747">
    <property type="entry name" value="VID27_PH"/>
    <property type="match status" value="1"/>
</dbReference>
<evidence type="ECO:0000313" key="5">
    <source>
        <dbReference type="EMBL" id="CAG8508042.1"/>
    </source>
</evidence>
<keyword evidence="6" id="KW-1185">Reference proteome</keyword>
<reference evidence="5" key="1">
    <citation type="submission" date="2021-06" db="EMBL/GenBank/DDBJ databases">
        <authorList>
            <person name="Kallberg Y."/>
            <person name="Tangrot J."/>
            <person name="Rosling A."/>
        </authorList>
    </citation>
    <scope>NUCLEOTIDE SEQUENCE</scope>
    <source>
        <strain evidence="5">FL130A</strain>
    </source>
</reference>
<dbReference type="Pfam" id="PF17748">
    <property type="entry name" value="VID27_N"/>
    <property type="match status" value="1"/>
</dbReference>
<proteinExistence type="predicted"/>
<feature type="compositionally biased region" description="Polar residues" evidence="1">
    <location>
        <begin position="196"/>
        <end position="206"/>
    </location>
</feature>
<dbReference type="InterPro" id="IPR040768">
    <property type="entry name" value="Vid27_PH"/>
</dbReference>
<dbReference type="Pfam" id="PF08553">
    <property type="entry name" value="VID27"/>
    <property type="match status" value="1"/>
</dbReference>
<dbReference type="EMBL" id="CAJVPS010000770">
    <property type="protein sequence ID" value="CAG8508042.1"/>
    <property type="molecule type" value="Genomic_DNA"/>
</dbReference>
<dbReference type="PANTHER" id="PTHR31913">
    <property type="entry name" value="VACUOLAR IMPORT AND DEGRADATION PROTEIN 27"/>
    <property type="match status" value="1"/>
</dbReference>
<dbReference type="PANTHER" id="PTHR31913:SF0">
    <property type="entry name" value="VACUOLAR IMPORT AND DEGRADATION PROTEIN 27"/>
    <property type="match status" value="1"/>
</dbReference>
<evidence type="ECO:0000256" key="1">
    <source>
        <dbReference type="SAM" id="MobiDB-lite"/>
    </source>
</evidence>
<feature type="domain" description="Vid27 N-terminal" evidence="4">
    <location>
        <begin position="1"/>
        <end position="161"/>
    </location>
</feature>
<dbReference type="AlphaFoldDB" id="A0A9N8ZUZ2"/>
<evidence type="ECO:0000259" key="3">
    <source>
        <dbReference type="Pfam" id="PF17747"/>
    </source>
</evidence>
<dbReference type="InterPro" id="IPR040458">
    <property type="entry name" value="Vid27"/>
</dbReference>